<proteinExistence type="predicted"/>
<dbReference type="InterPro" id="IPR003737">
    <property type="entry name" value="GlcNAc_PI_deacetylase-related"/>
</dbReference>
<dbReference type="PANTHER" id="PTHR12993:SF30">
    <property type="entry name" value="N-ACETYL-ALPHA-D-GLUCOSAMINYL L-MALATE DEACETYLASE 1"/>
    <property type="match status" value="1"/>
</dbReference>
<evidence type="ECO:0000313" key="1">
    <source>
        <dbReference type="EMBL" id="BCU69986.1"/>
    </source>
</evidence>
<dbReference type="AlphaFoldDB" id="A0A8D5U5Q8"/>
<reference evidence="1 2" key="1">
    <citation type="submission" date="2021-04" db="EMBL/GenBank/DDBJ databases">
        <title>Complete genome sequence of Stygiolobus sp. KN-1.</title>
        <authorList>
            <person name="Nakamura K."/>
            <person name="Sakai H."/>
            <person name="Kurosawa N."/>
        </authorList>
    </citation>
    <scope>NUCLEOTIDE SEQUENCE [LARGE SCALE GENOMIC DNA]</scope>
    <source>
        <strain evidence="1 2">KN-1</strain>
    </source>
</reference>
<sequence>MRVMFIGAHPDDIELGAGGTLLKHVRKGDQVLYVILSKGEKGGEPKEREKEVLEIISYLGIKDYKLFSFHDTLLNTKFNEIKDELETIIKDFDPDRLYTHSLNDSHQDHRTVAEAVKIAGRRVPQVLSFWAPLLYNNFSPNYFIDISDVFEEKLKVLEKYKSQGHRDYLKREVIAGINKYFGYINNVDYAEGFEIIKYREVF</sequence>
<protein>
    <recommendedName>
        <fullName evidence="3">PIG-L family deacetylase</fullName>
    </recommendedName>
</protein>
<evidence type="ECO:0000313" key="2">
    <source>
        <dbReference type="Proteomes" id="UP000825123"/>
    </source>
</evidence>
<dbReference type="KEGG" id="csty:KN1_12830"/>
<dbReference type="InterPro" id="IPR024078">
    <property type="entry name" value="LmbE-like_dom_sf"/>
</dbReference>
<keyword evidence="2" id="KW-1185">Reference proteome</keyword>
<organism evidence="1 2">
    <name type="scientific">Stygiolobus caldivivus</name>
    <dbReference type="NCBI Taxonomy" id="2824673"/>
    <lineage>
        <taxon>Archaea</taxon>
        <taxon>Thermoproteota</taxon>
        <taxon>Thermoprotei</taxon>
        <taxon>Sulfolobales</taxon>
        <taxon>Sulfolobaceae</taxon>
        <taxon>Stygiolobus</taxon>
    </lineage>
</organism>
<name>A0A8D5U5Q8_9CREN</name>
<dbReference type="Proteomes" id="UP000825123">
    <property type="component" value="Chromosome"/>
</dbReference>
<dbReference type="PANTHER" id="PTHR12993">
    <property type="entry name" value="N-ACETYLGLUCOSAMINYL-PHOSPHATIDYLINOSITOL DE-N-ACETYLASE-RELATED"/>
    <property type="match status" value="1"/>
</dbReference>
<dbReference type="SUPFAM" id="SSF102588">
    <property type="entry name" value="LmbE-like"/>
    <property type="match status" value="1"/>
</dbReference>
<dbReference type="GeneID" id="66163013"/>
<dbReference type="GO" id="GO:0016811">
    <property type="term" value="F:hydrolase activity, acting on carbon-nitrogen (but not peptide) bonds, in linear amides"/>
    <property type="evidence" value="ECO:0007669"/>
    <property type="project" value="TreeGrafter"/>
</dbReference>
<dbReference type="Gene3D" id="3.40.50.10320">
    <property type="entry name" value="LmbE-like"/>
    <property type="match status" value="1"/>
</dbReference>
<accession>A0A8D5U5Q8</accession>
<dbReference type="Pfam" id="PF02585">
    <property type="entry name" value="PIG-L"/>
    <property type="match status" value="1"/>
</dbReference>
<dbReference type="RefSeq" id="WP_221290146.1">
    <property type="nucleotide sequence ID" value="NZ_AP024597.1"/>
</dbReference>
<gene>
    <name evidence="1" type="ORF">KN1_12830</name>
</gene>
<dbReference type="EMBL" id="AP024597">
    <property type="protein sequence ID" value="BCU69986.1"/>
    <property type="molecule type" value="Genomic_DNA"/>
</dbReference>
<evidence type="ECO:0008006" key="3">
    <source>
        <dbReference type="Google" id="ProtNLM"/>
    </source>
</evidence>